<dbReference type="RefSeq" id="WP_012695357.1">
    <property type="nucleotide sequence ID" value="NC_012529.1"/>
</dbReference>
<keyword evidence="5" id="KW-0614">Plasmid</keyword>
<dbReference type="CDD" id="cd01948">
    <property type="entry name" value="EAL"/>
    <property type="match status" value="1"/>
</dbReference>
<geneLocation type="plasmid" evidence="6">
    <name>pDeide2</name>
</geneLocation>
<dbReference type="Gene3D" id="3.20.20.450">
    <property type="entry name" value="EAL domain"/>
    <property type="match status" value="1"/>
</dbReference>
<dbReference type="CDD" id="cd00130">
    <property type="entry name" value="PAS"/>
    <property type="match status" value="1"/>
</dbReference>
<accession>C1D398</accession>
<dbReference type="SMART" id="SM00065">
    <property type="entry name" value="GAF"/>
    <property type="match status" value="1"/>
</dbReference>
<keyword evidence="6" id="KW-1185">Reference proteome</keyword>
<evidence type="ECO:0000256" key="1">
    <source>
        <dbReference type="SAM" id="Coils"/>
    </source>
</evidence>
<protein>
    <submittedName>
        <fullName evidence="5">Putative diguanylate cyclase with PAS/PAC and GAF</fullName>
    </submittedName>
</protein>
<dbReference type="CDD" id="cd01949">
    <property type="entry name" value="GGDEF"/>
    <property type="match status" value="1"/>
</dbReference>
<dbReference type="NCBIfam" id="TIGR00229">
    <property type="entry name" value="sensory_box"/>
    <property type="match status" value="1"/>
</dbReference>
<reference evidence="5 6" key="1">
    <citation type="journal article" date="2009" name="PLoS Genet.">
        <title>Alliance of proteomics and genomics to unravel the specificities of Sahara bacterium Deinococcus deserti.</title>
        <authorList>
            <person name="de Groot A."/>
            <person name="Dulermo R."/>
            <person name="Ortet P."/>
            <person name="Blanchard L."/>
            <person name="Guerin P."/>
            <person name="Fernandez B."/>
            <person name="Vacherie B."/>
            <person name="Dossat C."/>
            <person name="Jolivet E."/>
            <person name="Siguier P."/>
            <person name="Chandler M."/>
            <person name="Barakat M."/>
            <person name="Dedieu A."/>
            <person name="Barbe V."/>
            <person name="Heulin T."/>
            <person name="Sommer S."/>
            <person name="Achouak W."/>
            <person name="Armengaud J."/>
        </authorList>
    </citation>
    <scope>NUCLEOTIDE SEQUENCE [LARGE SCALE GENOMIC DNA]</scope>
    <source>
        <strain evidence="6">DSM 17065 / CIP 109153 / LMG 22923 / VCD115</strain>
        <plasmid evidence="6">pDeide2</plasmid>
    </source>
</reference>
<keyword evidence="1" id="KW-0175">Coiled coil</keyword>
<dbReference type="InterPro" id="IPR035965">
    <property type="entry name" value="PAS-like_dom_sf"/>
</dbReference>
<evidence type="ECO:0000313" key="5">
    <source>
        <dbReference type="EMBL" id="ACO47887.1"/>
    </source>
</evidence>
<dbReference type="InterPro" id="IPR052155">
    <property type="entry name" value="Biofilm_reg_signaling"/>
</dbReference>
<dbReference type="NCBIfam" id="TIGR00254">
    <property type="entry name" value="GGDEF"/>
    <property type="match status" value="1"/>
</dbReference>
<dbReference type="Gene3D" id="3.30.450.20">
    <property type="entry name" value="PAS domain"/>
    <property type="match status" value="3"/>
</dbReference>
<dbReference type="PROSITE" id="PS50887">
    <property type="entry name" value="GGDEF"/>
    <property type="match status" value="1"/>
</dbReference>
<dbReference type="SUPFAM" id="SSF55781">
    <property type="entry name" value="GAF domain-like"/>
    <property type="match status" value="1"/>
</dbReference>
<evidence type="ECO:0000259" key="3">
    <source>
        <dbReference type="PROSITE" id="PS50883"/>
    </source>
</evidence>
<dbReference type="PROSITE" id="PS50112">
    <property type="entry name" value="PAS"/>
    <property type="match status" value="1"/>
</dbReference>
<evidence type="ECO:0000259" key="4">
    <source>
        <dbReference type="PROSITE" id="PS50887"/>
    </source>
</evidence>
<evidence type="ECO:0000313" key="6">
    <source>
        <dbReference type="Proteomes" id="UP000002208"/>
    </source>
</evidence>
<dbReference type="Pfam" id="PF01590">
    <property type="entry name" value="GAF"/>
    <property type="match status" value="1"/>
</dbReference>
<dbReference type="SUPFAM" id="SSF141868">
    <property type="entry name" value="EAL domain-like"/>
    <property type="match status" value="1"/>
</dbReference>
<dbReference type="Gene3D" id="3.30.70.270">
    <property type="match status" value="1"/>
</dbReference>
<dbReference type="InterPro" id="IPR003018">
    <property type="entry name" value="GAF"/>
</dbReference>
<dbReference type="InterPro" id="IPR043128">
    <property type="entry name" value="Rev_trsase/Diguanyl_cyclase"/>
</dbReference>
<dbReference type="Pfam" id="PF00990">
    <property type="entry name" value="GGDEF"/>
    <property type="match status" value="1"/>
</dbReference>
<dbReference type="Gene3D" id="3.30.450.40">
    <property type="match status" value="1"/>
</dbReference>
<dbReference type="SMART" id="SM00267">
    <property type="entry name" value="GGDEF"/>
    <property type="match status" value="1"/>
</dbReference>
<dbReference type="EMBL" id="CP001116">
    <property type="protein sequence ID" value="ACO47887.1"/>
    <property type="molecule type" value="Genomic_DNA"/>
</dbReference>
<dbReference type="InterPro" id="IPR000014">
    <property type="entry name" value="PAS"/>
</dbReference>
<dbReference type="PROSITE" id="PS50883">
    <property type="entry name" value="EAL"/>
    <property type="match status" value="1"/>
</dbReference>
<gene>
    <name evidence="5" type="ordered locus">Deide_2p02140</name>
</gene>
<dbReference type="InterPro" id="IPR029787">
    <property type="entry name" value="Nucleotide_cyclase"/>
</dbReference>
<dbReference type="InterPro" id="IPR029016">
    <property type="entry name" value="GAF-like_dom_sf"/>
</dbReference>
<dbReference type="FunFam" id="3.30.70.270:FF:000001">
    <property type="entry name" value="Diguanylate cyclase domain protein"/>
    <property type="match status" value="1"/>
</dbReference>
<dbReference type="PANTHER" id="PTHR44757">
    <property type="entry name" value="DIGUANYLATE CYCLASE DGCP"/>
    <property type="match status" value="1"/>
</dbReference>
<dbReference type="SMART" id="SM00052">
    <property type="entry name" value="EAL"/>
    <property type="match status" value="1"/>
</dbReference>
<dbReference type="Pfam" id="PF08448">
    <property type="entry name" value="PAS_4"/>
    <property type="match status" value="3"/>
</dbReference>
<sequence length="960" mass="106539">MALTGRDTMYQEAFEAIPSTLAILDQNGVILDVNDAWIKFGAENGLEMADAAVGTNYLKVCDASSLPEAHEVARGIRSVLDGQRSIYTHVYPCHSPEVRRWFQMQVTAFDEGRRAVLIHEDVSTYKLAEDYMREQAEFTQALLTNSPDSIQVLSLEGTVLWINERGRLALETHQIGPMEAVSGSGLWSEESQPKIQQALEGVRRGEVAHVEAASLTLQGAFRFWDIVMTPLRDATGTPAQILVTARNLTDLQNARQEAAQKAAQMTAILSRIEEAFLAIDTEWRLTYLNPSAEQIVQRSAADLLGHVIWELFPDALDSEFHQQASAAIQSQGKGEFETFYAPLNVWLRLKIYAHSTGLTVLMQNITGKKAEEQAQGDRNAILEMTVQGKPLSEILHRVATMVEAQVPDYVCAVLLRQRGRLAVYAAPSLPPEVRLALNGAPDHDGICGPAVLNGEVLMVEDLTTDPAYADWQMVLLPHQLRACVSLPVKDGGQSVLGAMTLFAKSPGVLPPEVLRVLDKARHLTAVAVEHHHLTEQLKYQALHDALTGLANRQLFEESLQRALDAAQHVGGELAVLFIDVDNFKSVNDSLGHEAGDQVLREIASRLKGCVQHGDTVARISGDEFTVILPFASESDALEVARQITEVLSDPMHVVDRQIKVSASIGITLTPEGGSDPEMLHRTADLAMYHAKSRKMSFAVFRSEMNRRAYERFQLTSFLRQAAEHNDFELHYQPLIRLFDGQLTGVEALVRWQHEELGAVSPERFIPLAEETGLIESIGAWVLKEACRQGVLWQAQGHSQLRVAVNVSALQFERRNFVETVARCLEETGFPAEQLELELTERVIMRQVEESVWRMRQLRDLGVWISVDDFGTGYSSLSYLPRLPINILKIDRSFVTGLSETSPTFPVVQAILSLARSLHLEAIAEGIETNEELSVLKHLGCDLGQGHFFGRAKPASRTRLL</sequence>
<feature type="coiled-coil region" evidence="1">
    <location>
        <begin position="248"/>
        <end position="275"/>
    </location>
</feature>
<dbReference type="InterPro" id="IPR000160">
    <property type="entry name" value="GGDEF_dom"/>
</dbReference>
<organism evidence="5 6">
    <name type="scientific">Deinococcus deserti (strain DSM 17065 / CIP 109153 / LMG 22923 / VCD115)</name>
    <dbReference type="NCBI Taxonomy" id="546414"/>
    <lineage>
        <taxon>Bacteria</taxon>
        <taxon>Thermotogati</taxon>
        <taxon>Deinococcota</taxon>
        <taxon>Deinococci</taxon>
        <taxon>Deinococcales</taxon>
        <taxon>Deinococcaceae</taxon>
        <taxon>Deinococcus</taxon>
    </lineage>
</organism>
<dbReference type="AlphaFoldDB" id="C1D398"/>
<dbReference type="InterPro" id="IPR035919">
    <property type="entry name" value="EAL_sf"/>
</dbReference>
<evidence type="ECO:0000259" key="2">
    <source>
        <dbReference type="PROSITE" id="PS50112"/>
    </source>
</evidence>
<dbReference type="Pfam" id="PF00563">
    <property type="entry name" value="EAL"/>
    <property type="match status" value="1"/>
</dbReference>
<dbReference type="InterPro" id="IPR001633">
    <property type="entry name" value="EAL_dom"/>
</dbReference>
<dbReference type="PANTHER" id="PTHR44757:SF2">
    <property type="entry name" value="BIOFILM ARCHITECTURE MAINTENANCE PROTEIN MBAA"/>
    <property type="match status" value="1"/>
</dbReference>
<feature type="domain" description="GGDEF" evidence="4">
    <location>
        <begin position="571"/>
        <end position="702"/>
    </location>
</feature>
<dbReference type="InterPro" id="IPR013656">
    <property type="entry name" value="PAS_4"/>
</dbReference>
<feature type="domain" description="PAS" evidence="2">
    <location>
        <begin position="261"/>
        <end position="331"/>
    </location>
</feature>
<proteinExistence type="predicted"/>
<dbReference type="Proteomes" id="UP000002208">
    <property type="component" value="Plasmid 2"/>
</dbReference>
<dbReference type="SUPFAM" id="SSF55073">
    <property type="entry name" value="Nucleotide cyclase"/>
    <property type="match status" value="1"/>
</dbReference>
<feature type="domain" description="EAL" evidence="3">
    <location>
        <begin position="711"/>
        <end position="960"/>
    </location>
</feature>
<dbReference type="HOGENOM" id="CLU_000445_70_20_0"/>
<name>C1D398_DEIDV</name>
<dbReference type="SMART" id="SM00091">
    <property type="entry name" value="PAS"/>
    <property type="match status" value="3"/>
</dbReference>
<dbReference type="KEGG" id="ddr:Deide_2p02140"/>
<dbReference type="SUPFAM" id="SSF55785">
    <property type="entry name" value="PYP-like sensor domain (PAS domain)"/>
    <property type="match status" value="3"/>
</dbReference>
<dbReference type="OrthoDB" id="9816034at2"/>